<dbReference type="Proteomes" id="UP000091897">
    <property type="component" value="Chromosome"/>
</dbReference>
<evidence type="ECO:0000313" key="1">
    <source>
        <dbReference type="EMBL" id="ANN68600.1"/>
    </source>
</evidence>
<reference evidence="3 4" key="1">
    <citation type="submission" date="2016-06" db="EMBL/GenBank/DDBJ databases">
        <title>Complete genome sequences of Bordetella bronchialis and Bordetella flabilis.</title>
        <authorList>
            <person name="LiPuma J.J."/>
            <person name="Spilker T."/>
        </authorList>
    </citation>
    <scope>NUCLEOTIDE SEQUENCE [LARGE SCALE GENOMIC DNA]</scope>
    <source>
        <strain evidence="2 4">AU17976</strain>
        <strain evidence="1 3">AU3182</strain>
    </source>
</reference>
<dbReference type="EMBL" id="CP016170">
    <property type="protein sequence ID" value="ANN68600.1"/>
    <property type="molecule type" value="Genomic_DNA"/>
</dbReference>
<evidence type="ECO:0000313" key="4">
    <source>
        <dbReference type="Proteomes" id="UP000092213"/>
    </source>
</evidence>
<dbReference type="KEGG" id="bbro:BAU06_21850"/>
<dbReference type="InterPro" id="IPR022385">
    <property type="entry name" value="Rhs_assc_core"/>
</dbReference>
<protein>
    <recommendedName>
        <fullName evidence="5">RHS repeat-associated core domain-containing protein</fullName>
    </recommendedName>
</protein>
<dbReference type="STRING" id="463025.BAU08_22380"/>
<dbReference type="NCBIfam" id="TIGR03696">
    <property type="entry name" value="Rhs_assc_core"/>
    <property type="match status" value="1"/>
</dbReference>
<gene>
    <name evidence="1" type="ORF">BAU06_21850</name>
    <name evidence="2" type="ORF">BAU08_22380</name>
</gene>
<dbReference type="EMBL" id="CP016171">
    <property type="protein sequence ID" value="ANN73738.1"/>
    <property type="molecule type" value="Genomic_DNA"/>
</dbReference>
<accession>A0A193FLP8</accession>
<evidence type="ECO:0000313" key="3">
    <source>
        <dbReference type="Proteomes" id="UP000091897"/>
    </source>
</evidence>
<dbReference type="AlphaFoldDB" id="A0A193FLP8"/>
<dbReference type="SUPFAM" id="SSF56399">
    <property type="entry name" value="ADP-ribosylation"/>
    <property type="match status" value="1"/>
</dbReference>
<proteinExistence type="predicted"/>
<evidence type="ECO:0000313" key="2">
    <source>
        <dbReference type="EMBL" id="ANN73738.1"/>
    </source>
</evidence>
<sequence length="332" mass="35000">MKGGCVLGYTGSVQDAVTGGYALGNGYRMALPALMRFNAPDTDSPFGPGGVNGYAYCADDPVNGSDPSGHMMWGAAMLRDAEDALEQTVARAADPSELLNANGPGGDIAGTSGQRRKSAEWVGRFFDELDDPGHAAAPAAPARAPVAAPLALEQAVGAGRGNRDPAALGAVVGVVGQTVHLRYIPVSDADVQEFFRAAYAARLVNINPDGQAVSRVLYEIEPSIAMNGVPVNRNDPMVVSLMKRLGATRGPGAPYAGRYIVKLRAPANRAEALDVLFMGTVPGAPDFKSIVMTPKPGGKYTHTLFEQAFLQQAKHMRKRVAWNAAETRAQFY</sequence>
<name>A0A193FLP8_9BORD</name>
<organism evidence="2 4">
    <name type="scientific">Bordetella bronchialis</name>
    <dbReference type="NCBI Taxonomy" id="463025"/>
    <lineage>
        <taxon>Bacteria</taxon>
        <taxon>Pseudomonadati</taxon>
        <taxon>Pseudomonadota</taxon>
        <taxon>Betaproteobacteria</taxon>
        <taxon>Burkholderiales</taxon>
        <taxon>Alcaligenaceae</taxon>
        <taxon>Bordetella</taxon>
    </lineage>
</organism>
<keyword evidence="3" id="KW-1185">Reference proteome</keyword>
<evidence type="ECO:0008006" key="5">
    <source>
        <dbReference type="Google" id="ProtNLM"/>
    </source>
</evidence>
<dbReference type="Gene3D" id="2.180.10.10">
    <property type="entry name" value="RHS repeat-associated core"/>
    <property type="match status" value="1"/>
</dbReference>
<dbReference type="Proteomes" id="UP000092213">
    <property type="component" value="Chromosome"/>
</dbReference>